<dbReference type="KEGG" id="dzi:111277522"/>
<evidence type="ECO:0000256" key="1">
    <source>
        <dbReference type="SAM" id="MobiDB-lite"/>
    </source>
</evidence>
<feature type="region of interest" description="Disordered" evidence="1">
    <location>
        <begin position="1"/>
        <end position="96"/>
    </location>
</feature>
<dbReference type="GeneID" id="111277522"/>
<reference evidence="3" key="1">
    <citation type="submission" date="2025-08" db="UniProtKB">
        <authorList>
            <consortium name="RefSeq"/>
        </authorList>
    </citation>
    <scope>IDENTIFICATION</scope>
    <source>
        <tissue evidence="3">Fruit stalk</tissue>
    </source>
</reference>
<dbReference type="PANTHER" id="PTHR31257:SF2">
    <property type="entry name" value="RICIN B-LIKE LECTIN EULS3"/>
    <property type="match status" value="1"/>
</dbReference>
<sequence length="251" mass="28372">MEFPFGHGHSHTDHHHRNDDQENQERLAAPHHQHHEFDPPRSHVINVHHSGGGSQQPELSSFNCSQHVTHVAHESSQESFDDHHQSKGHHCLRPHTPSFTDHLQSYSGSASQLYEKRTPWVKDEKFFTKAKDEEGLPSFALVNKVTSQAIKPSIGATHPVLLIPYKPYDPDESMLWSESMDNGDGYRAVRFVGHIPLNLDVFLGDGESDGVHNDTTIGLSPSTWEITMEDCTLCKSLKNKKVRIQNIVPYT</sequence>
<dbReference type="Proteomes" id="UP000515121">
    <property type="component" value="Unplaced"/>
</dbReference>
<name>A0A6P5WW12_DURZI</name>
<gene>
    <name evidence="3" type="primary">LOC111277522</name>
</gene>
<dbReference type="RefSeq" id="XP_022719686.1">
    <property type="nucleotide sequence ID" value="XM_022863951.1"/>
</dbReference>
<protein>
    <submittedName>
        <fullName evidence="3">Ricin B-like lectin EULS3</fullName>
    </submittedName>
</protein>
<dbReference type="OrthoDB" id="7769065at2759"/>
<organism evidence="2 3">
    <name type="scientific">Durio zibethinus</name>
    <name type="common">Durian</name>
    <dbReference type="NCBI Taxonomy" id="66656"/>
    <lineage>
        <taxon>Eukaryota</taxon>
        <taxon>Viridiplantae</taxon>
        <taxon>Streptophyta</taxon>
        <taxon>Embryophyta</taxon>
        <taxon>Tracheophyta</taxon>
        <taxon>Spermatophyta</taxon>
        <taxon>Magnoliopsida</taxon>
        <taxon>eudicotyledons</taxon>
        <taxon>Gunneridae</taxon>
        <taxon>Pentapetalae</taxon>
        <taxon>rosids</taxon>
        <taxon>malvids</taxon>
        <taxon>Malvales</taxon>
        <taxon>Malvaceae</taxon>
        <taxon>Helicteroideae</taxon>
        <taxon>Durio</taxon>
    </lineage>
</organism>
<evidence type="ECO:0000313" key="3">
    <source>
        <dbReference type="RefSeq" id="XP_022719686.1"/>
    </source>
</evidence>
<evidence type="ECO:0000313" key="2">
    <source>
        <dbReference type="Proteomes" id="UP000515121"/>
    </source>
</evidence>
<proteinExistence type="predicted"/>
<feature type="compositionally biased region" description="Basic and acidic residues" evidence="1">
    <location>
        <begin position="16"/>
        <end position="25"/>
    </location>
</feature>
<keyword evidence="2" id="KW-1185">Reference proteome</keyword>
<dbReference type="AlphaFoldDB" id="A0A6P5WW12"/>
<dbReference type="PANTHER" id="PTHR31257">
    <property type="entry name" value="RICIN B-LIKE LECTIN EULS3"/>
    <property type="match status" value="1"/>
</dbReference>
<feature type="compositionally biased region" description="Basic and acidic residues" evidence="1">
    <location>
        <begin position="71"/>
        <end position="85"/>
    </location>
</feature>
<feature type="compositionally biased region" description="Polar residues" evidence="1">
    <location>
        <begin position="55"/>
        <end position="68"/>
    </location>
</feature>
<accession>A0A6P5WW12</accession>
<dbReference type="InterPro" id="IPR040249">
    <property type="entry name" value="Ricin_B-like_lectin_EULS3-like"/>
</dbReference>